<dbReference type="Proteomes" id="UP001270362">
    <property type="component" value="Unassembled WGS sequence"/>
</dbReference>
<gene>
    <name evidence="2" type="ORF">B0T22DRAFT_33206</name>
</gene>
<protein>
    <submittedName>
        <fullName evidence="2">Uncharacterized protein</fullName>
    </submittedName>
</protein>
<reference evidence="2" key="1">
    <citation type="journal article" date="2023" name="Mol. Phylogenet. Evol.">
        <title>Genome-scale phylogeny and comparative genomics of the fungal order Sordariales.</title>
        <authorList>
            <person name="Hensen N."/>
            <person name="Bonometti L."/>
            <person name="Westerberg I."/>
            <person name="Brannstrom I.O."/>
            <person name="Guillou S."/>
            <person name="Cros-Aarteil S."/>
            <person name="Calhoun S."/>
            <person name="Haridas S."/>
            <person name="Kuo A."/>
            <person name="Mondo S."/>
            <person name="Pangilinan J."/>
            <person name="Riley R."/>
            <person name="LaButti K."/>
            <person name="Andreopoulos B."/>
            <person name="Lipzen A."/>
            <person name="Chen C."/>
            <person name="Yan M."/>
            <person name="Daum C."/>
            <person name="Ng V."/>
            <person name="Clum A."/>
            <person name="Steindorff A."/>
            <person name="Ohm R.A."/>
            <person name="Martin F."/>
            <person name="Silar P."/>
            <person name="Natvig D.O."/>
            <person name="Lalanne C."/>
            <person name="Gautier V."/>
            <person name="Ament-Velasquez S.L."/>
            <person name="Kruys A."/>
            <person name="Hutchinson M.I."/>
            <person name="Powell A.J."/>
            <person name="Barry K."/>
            <person name="Miller A.N."/>
            <person name="Grigoriev I.V."/>
            <person name="Debuchy R."/>
            <person name="Gladieux P."/>
            <person name="Hiltunen Thoren M."/>
            <person name="Johannesson H."/>
        </authorList>
    </citation>
    <scope>NUCLEOTIDE SEQUENCE</scope>
    <source>
        <strain evidence="2">CBS 314.62</strain>
    </source>
</reference>
<feature type="compositionally biased region" description="Basic residues" evidence="1">
    <location>
        <begin position="497"/>
        <end position="511"/>
    </location>
</feature>
<feature type="compositionally biased region" description="Basic and acidic residues" evidence="1">
    <location>
        <begin position="250"/>
        <end position="266"/>
    </location>
</feature>
<evidence type="ECO:0000256" key="1">
    <source>
        <dbReference type="SAM" id="MobiDB-lite"/>
    </source>
</evidence>
<feature type="compositionally biased region" description="Acidic residues" evidence="1">
    <location>
        <begin position="471"/>
        <end position="487"/>
    </location>
</feature>
<feature type="region of interest" description="Disordered" evidence="1">
    <location>
        <begin position="467"/>
        <end position="655"/>
    </location>
</feature>
<evidence type="ECO:0000313" key="2">
    <source>
        <dbReference type="EMBL" id="KAK3693054.1"/>
    </source>
</evidence>
<feature type="compositionally biased region" description="Low complexity" evidence="1">
    <location>
        <begin position="197"/>
        <end position="210"/>
    </location>
</feature>
<feature type="compositionally biased region" description="Acidic residues" evidence="1">
    <location>
        <begin position="267"/>
        <end position="276"/>
    </location>
</feature>
<proteinExistence type="predicted"/>
<feature type="region of interest" description="Disordered" evidence="1">
    <location>
        <begin position="57"/>
        <end position="76"/>
    </location>
</feature>
<sequence length="655" mass="72479">MPTTEIITIINNSGKIISTGKHLVNIFKDAKATYKERKSALKAERIGIQRAKTFDVAPRSHYHPHRGHPDDRYDDEYTYYDDERGHVSAIEQQHRRALRNGSEAGSRASRRRSHDDDNDGASHASSRHSHRSRRSHRPDEPHSSSRPRTLLTADNLKTHSEVSATPPSAAPKPYRSPYAETAPRDMQLSRPALVHAATMPTPSSSPSTFTAPPPPPPAASRSQSSLVVAPKKKKSIDMHLAYGNIPPDLASREDLEDLSHKSTPHDDNEEEEAEPQEAEALTLIDRIEGMLDEAHCIQHTASSIIANLQENPQAAAAVALTLAELSTLLGKMSPAFLGILKGGSPAIFALLASPQFLIGTSIVVGVTVVMFGGWKIVKKIAEGNNRAREKPFEMAVMCGANGDAAPAPPSPQQEQGKSEASYEEALVLEEELSTIESWRRGITPSFVGEEADVELMSPEADRALRKKYRDDEEDGDTEDDDEVDPDDSISRIGRSTRSSHRSRRHHHHRHRRDAETDIIPERKSSKHYKTKDGTAAAASEVAESVRSHRSHRTTKDDAAAPSEVAESVRSHRSHRSSVASSSVSRASKRTSGTRIGLKAIEDKDEEEEEEEAVEAVLRPKEKRGNMLKQLFRKKKKEGDEKERERERERAVSVLV</sequence>
<feature type="compositionally biased region" description="Basic residues" evidence="1">
    <location>
        <begin position="125"/>
        <end position="136"/>
    </location>
</feature>
<feature type="compositionally biased region" description="Basic and acidic residues" evidence="1">
    <location>
        <begin position="636"/>
        <end position="655"/>
    </location>
</feature>
<organism evidence="2 3">
    <name type="scientific">Podospora appendiculata</name>
    <dbReference type="NCBI Taxonomy" id="314037"/>
    <lineage>
        <taxon>Eukaryota</taxon>
        <taxon>Fungi</taxon>
        <taxon>Dikarya</taxon>
        <taxon>Ascomycota</taxon>
        <taxon>Pezizomycotina</taxon>
        <taxon>Sordariomycetes</taxon>
        <taxon>Sordariomycetidae</taxon>
        <taxon>Sordariales</taxon>
        <taxon>Podosporaceae</taxon>
        <taxon>Podospora</taxon>
    </lineage>
</organism>
<feature type="region of interest" description="Disordered" evidence="1">
    <location>
        <begin position="197"/>
        <end position="276"/>
    </location>
</feature>
<comment type="caution">
    <text evidence="2">The sequence shown here is derived from an EMBL/GenBank/DDBJ whole genome shotgun (WGS) entry which is preliminary data.</text>
</comment>
<accession>A0AAE1CG43</accession>
<feature type="compositionally biased region" description="Low complexity" evidence="1">
    <location>
        <begin position="535"/>
        <end position="544"/>
    </location>
</feature>
<feature type="compositionally biased region" description="Acidic residues" evidence="1">
    <location>
        <begin position="602"/>
        <end position="613"/>
    </location>
</feature>
<name>A0AAE1CG43_9PEZI</name>
<feature type="region of interest" description="Disordered" evidence="1">
    <location>
        <begin position="94"/>
        <end position="179"/>
    </location>
</feature>
<feature type="compositionally biased region" description="Low complexity" evidence="1">
    <location>
        <begin position="576"/>
        <end position="585"/>
    </location>
</feature>
<keyword evidence="3" id="KW-1185">Reference proteome</keyword>
<dbReference type="AlphaFoldDB" id="A0AAE1CG43"/>
<feature type="compositionally biased region" description="Basic and acidic residues" evidence="1">
    <location>
        <begin position="512"/>
        <end position="523"/>
    </location>
</feature>
<feature type="region of interest" description="Disordered" evidence="1">
    <location>
        <begin position="400"/>
        <end position="423"/>
    </location>
</feature>
<evidence type="ECO:0000313" key="3">
    <source>
        <dbReference type="Proteomes" id="UP001270362"/>
    </source>
</evidence>
<reference evidence="2" key="2">
    <citation type="submission" date="2023-06" db="EMBL/GenBank/DDBJ databases">
        <authorList>
            <consortium name="Lawrence Berkeley National Laboratory"/>
            <person name="Haridas S."/>
            <person name="Hensen N."/>
            <person name="Bonometti L."/>
            <person name="Westerberg I."/>
            <person name="Brannstrom I.O."/>
            <person name="Guillou S."/>
            <person name="Cros-Aarteil S."/>
            <person name="Calhoun S."/>
            <person name="Kuo A."/>
            <person name="Mondo S."/>
            <person name="Pangilinan J."/>
            <person name="Riley R."/>
            <person name="Labutti K."/>
            <person name="Andreopoulos B."/>
            <person name="Lipzen A."/>
            <person name="Chen C."/>
            <person name="Yanf M."/>
            <person name="Daum C."/>
            <person name="Ng V."/>
            <person name="Clum A."/>
            <person name="Steindorff A."/>
            <person name="Ohm R."/>
            <person name="Martin F."/>
            <person name="Silar P."/>
            <person name="Natvig D."/>
            <person name="Lalanne C."/>
            <person name="Gautier V."/>
            <person name="Ament-Velasquez S.L."/>
            <person name="Kruys A."/>
            <person name="Hutchinson M.I."/>
            <person name="Powell A.J."/>
            <person name="Barry K."/>
            <person name="Miller A.N."/>
            <person name="Grigoriev I.V."/>
            <person name="Debuchy R."/>
            <person name="Gladieux P."/>
            <person name="Thoren M.H."/>
            <person name="Johannesson H."/>
        </authorList>
    </citation>
    <scope>NUCLEOTIDE SEQUENCE</scope>
    <source>
        <strain evidence="2">CBS 314.62</strain>
    </source>
</reference>
<dbReference type="EMBL" id="JAULSO010000001">
    <property type="protein sequence ID" value="KAK3693054.1"/>
    <property type="molecule type" value="Genomic_DNA"/>
</dbReference>